<dbReference type="AlphaFoldDB" id="A0A4S3KJU4"/>
<proteinExistence type="predicted"/>
<keyword evidence="3" id="KW-1185">Reference proteome</keyword>
<evidence type="ECO:0000259" key="1">
    <source>
        <dbReference type="Pfam" id="PF13474"/>
    </source>
</evidence>
<organism evidence="2 3">
    <name type="scientific">Rhodanobacter lindaniclasticus</name>
    <dbReference type="NCBI Taxonomy" id="75310"/>
    <lineage>
        <taxon>Bacteria</taxon>
        <taxon>Pseudomonadati</taxon>
        <taxon>Pseudomonadota</taxon>
        <taxon>Gammaproteobacteria</taxon>
        <taxon>Lysobacterales</taxon>
        <taxon>Rhodanobacteraceae</taxon>
        <taxon>Rhodanobacter</taxon>
    </lineage>
</organism>
<protein>
    <recommendedName>
        <fullName evidence="1">SnoaL-like domain-containing protein</fullName>
    </recommendedName>
</protein>
<feature type="domain" description="SnoaL-like" evidence="1">
    <location>
        <begin position="23"/>
        <end position="144"/>
    </location>
</feature>
<dbReference type="RefSeq" id="WP_136257871.1">
    <property type="nucleotide sequence ID" value="NZ_MWIO01000017.1"/>
</dbReference>
<dbReference type="SUPFAM" id="SSF54427">
    <property type="entry name" value="NTF2-like"/>
    <property type="match status" value="1"/>
</dbReference>
<reference evidence="2 3" key="1">
    <citation type="submission" date="2017-02" db="EMBL/GenBank/DDBJ databases">
        <title>Whole genome sequencing of Rhodanobacter lindaniclasticus DSM 17932.</title>
        <authorList>
            <person name="Kumar S."/>
            <person name="Patil P."/>
            <person name="Patil P.B."/>
        </authorList>
    </citation>
    <scope>NUCLEOTIDE SEQUENCE [LARGE SCALE GENOMIC DNA]</scope>
    <source>
        <strain evidence="2 3">DSM 17932</strain>
    </source>
</reference>
<comment type="caution">
    <text evidence="2">The sequence shown here is derived from an EMBL/GenBank/DDBJ whole genome shotgun (WGS) entry which is preliminary data.</text>
</comment>
<dbReference type="Proteomes" id="UP000306317">
    <property type="component" value="Unassembled WGS sequence"/>
</dbReference>
<evidence type="ECO:0000313" key="3">
    <source>
        <dbReference type="Proteomes" id="UP000306317"/>
    </source>
</evidence>
<dbReference type="Gene3D" id="3.10.450.50">
    <property type="match status" value="1"/>
</dbReference>
<accession>A0A4S3KJU4</accession>
<gene>
    <name evidence="2" type="ORF">B1991_06315</name>
</gene>
<sequence length="158" mass="17682">MPTQLPTVIDGNETGLDPDSPLAALSAFYRAFNSCDIEAMARSWHHGDDVSMSNPLGGIARGWPAIRAVYQRIFEGKARVRVKFHDYTLHRIGPGDAGDMFYAVGRERGTLEREGLRLEPAIRTSRLFRHIGGAWRQVHHHGSFDDPVQLAAYREAVQ</sequence>
<evidence type="ECO:0000313" key="2">
    <source>
        <dbReference type="EMBL" id="THD08274.1"/>
    </source>
</evidence>
<dbReference type="InterPro" id="IPR032710">
    <property type="entry name" value="NTF2-like_dom_sf"/>
</dbReference>
<dbReference type="InterPro" id="IPR037401">
    <property type="entry name" value="SnoaL-like"/>
</dbReference>
<dbReference type="EMBL" id="MWIO01000017">
    <property type="protein sequence ID" value="THD08274.1"/>
    <property type="molecule type" value="Genomic_DNA"/>
</dbReference>
<dbReference type="Pfam" id="PF13474">
    <property type="entry name" value="SnoaL_3"/>
    <property type="match status" value="1"/>
</dbReference>
<name>A0A4S3KJU4_9GAMM</name>
<dbReference type="OrthoDB" id="8375282at2"/>